<dbReference type="PANTHER" id="PTHR11102:SF160">
    <property type="entry name" value="ERAD-ASSOCIATED E3 UBIQUITIN-PROTEIN LIGASE COMPONENT HRD3"/>
    <property type="match status" value="1"/>
</dbReference>
<dbReference type="SUPFAM" id="SSF81901">
    <property type="entry name" value="HCP-like"/>
    <property type="match status" value="1"/>
</dbReference>
<dbReference type="InterPro" id="IPR050767">
    <property type="entry name" value="Sel1_AlgK"/>
</dbReference>
<proteinExistence type="predicted"/>
<evidence type="ECO:0000313" key="1">
    <source>
        <dbReference type="EMBL" id="MDX5991577.1"/>
    </source>
</evidence>
<dbReference type="RefSeq" id="WP_074676740.1">
    <property type="nucleotide sequence ID" value="NZ_CBCSET010000001.1"/>
</dbReference>
<reference evidence="1 2" key="1">
    <citation type="submission" date="2023-11" db="EMBL/GenBank/DDBJ databases">
        <title>MicrobeMod: A computational toolkit for identifying prokaryotic methylation and restriction-modification with nanopore sequencing.</title>
        <authorList>
            <person name="Crits-Christoph A."/>
            <person name="Kang S.C."/>
            <person name="Lee H."/>
            <person name="Ostrov N."/>
        </authorList>
    </citation>
    <scope>NUCLEOTIDE SEQUENCE [LARGE SCALE GENOMIC DNA]</scope>
    <source>
        <strain evidence="1 2">ATCC BAA-571</strain>
    </source>
</reference>
<dbReference type="SMART" id="SM00671">
    <property type="entry name" value="SEL1"/>
    <property type="match status" value="2"/>
</dbReference>
<dbReference type="InterPro" id="IPR011990">
    <property type="entry name" value="TPR-like_helical_dom_sf"/>
</dbReference>
<organism evidence="1 2">
    <name type="scientific">Ectopseudomonas alcaliphila</name>
    <dbReference type="NCBI Taxonomy" id="101564"/>
    <lineage>
        <taxon>Bacteria</taxon>
        <taxon>Pseudomonadati</taxon>
        <taxon>Pseudomonadota</taxon>
        <taxon>Gammaproteobacteria</taxon>
        <taxon>Pseudomonadales</taxon>
        <taxon>Pseudomonadaceae</taxon>
        <taxon>Ectopseudomonas</taxon>
    </lineage>
</organism>
<gene>
    <name evidence="1" type="ORF">SIM71_05880</name>
</gene>
<dbReference type="Proteomes" id="UP001278050">
    <property type="component" value="Unassembled WGS sequence"/>
</dbReference>
<evidence type="ECO:0000313" key="2">
    <source>
        <dbReference type="Proteomes" id="UP001278050"/>
    </source>
</evidence>
<comment type="caution">
    <text evidence="1">The sequence shown here is derived from an EMBL/GenBank/DDBJ whole genome shotgun (WGS) entry which is preliminary data.</text>
</comment>
<protein>
    <submittedName>
        <fullName evidence="1">Tetratricopeptide repeat protein</fullName>
    </submittedName>
</protein>
<sequence>MKKTIALLVLTTAITGCQSSKPGSMDEESLTALRCWHFRDQNPITKEHVAYVRKQSKRGNLACKTILGHMYERGLGMPVDIPKAKAIYQALADADESAYLELGRLAEEGIGEPVDYVKAREFYERAAKKGNNTAATKLAVLMEQGKGGPRDLDGALIIYIASPHPYKADILNSIQRLRTQGLKLNTEEKEKYNGSWVKNFSSTLSSHIRYAQAKLSRDIKTGSSLNRATLQLKFTANSDTPEISIIESSGDAAIDQRILDSMSGYRLRSHPILPESQKTWTINQYFNLKK</sequence>
<keyword evidence="2" id="KW-1185">Reference proteome</keyword>
<dbReference type="PANTHER" id="PTHR11102">
    <property type="entry name" value="SEL-1-LIKE PROTEIN"/>
    <property type="match status" value="1"/>
</dbReference>
<name>A0ABU4PUG4_9GAMM</name>
<dbReference type="InterPro" id="IPR006597">
    <property type="entry name" value="Sel1-like"/>
</dbReference>
<dbReference type="EMBL" id="JAWXXP010000001">
    <property type="protein sequence ID" value="MDX5991577.1"/>
    <property type="molecule type" value="Genomic_DNA"/>
</dbReference>
<accession>A0ABU4PUG4</accession>
<dbReference type="Gene3D" id="1.25.40.10">
    <property type="entry name" value="Tetratricopeptide repeat domain"/>
    <property type="match status" value="1"/>
</dbReference>
<dbReference type="PROSITE" id="PS51257">
    <property type="entry name" value="PROKAR_LIPOPROTEIN"/>
    <property type="match status" value="1"/>
</dbReference>
<dbReference type="Pfam" id="PF08238">
    <property type="entry name" value="Sel1"/>
    <property type="match status" value="3"/>
</dbReference>